<reference evidence="1 2" key="1">
    <citation type="journal article" date="2024" name="G3 (Bethesda)">
        <title>Genome assembly of Hibiscus sabdariffa L. provides insights into metabolisms of medicinal natural products.</title>
        <authorList>
            <person name="Kim T."/>
        </authorList>
    </citation>
    <scope>NUCLEOTIDE SEQUENCE [LARGE SCALE GENOMIC DNA]</scope>
    <source>
        <strain evidence="1">TK-2024</strain>
        <tissue evidence="1">Old leaves</tissue>
    </source>
</reference>
<evidence type="ECO:0000313" key="2">
    <source>
        <dbReference type="Proteomes" id="UP001396334"/>
    </source>
</evidence>
<dbReference type="Proteomes" id="UP001396334">
    <property type="component" value="Unassembled WGS sequence"/>
</dbReference>
<protein>
    <submittedName>
        <fullName evidence="1">Uncharacterized protein</fullName>
    </submittedName>
</protein>
<accession>A0ABR2RIF6</accession>
<comment type="caution">
    <text evidence="1">The sequence shown here is derived from an EMBL/GenBank/DDBJ whole genome shotgun (WGS) entry which is preliminary data.</text>
</comment>
<dbReference type="EMBL" id="JBBPBN010000022">
    <property type="protein sequence ID" value="KAK9012735.1"/>
    <property type="molecule type" value="Genomic_DNA"/>
</dbReference>
<sequence>MISLVHHSVGLISRYVVPFDLLYTLTVQIRLSMLCLSENGLELLDLSGSSITDSDIGMICNVFSNTLSICLCLNIISSGIQFATAQLPLLKLMDCGMTICDLDSQNPPLKVSGNNEPPNALNYVQKSIRYEAECNIFGFIVL</sequence>
<organism evidence="1 2">
    <name type="scientific">Hibiscus sabdariffa</name>
    <name type="common">roselle</name>
    <dbReference type="NCBI Taxonomy" id="183260"/>
    <lineage>
        <taxon>Eukaryota</taxon>
        <taxon>Viridiplantae</taxon>
        <taxon>Streptophyta</taxon>
        <taxon>Embryophyta</taxon>
        <taxon>Tracheophyta</taxon>
        <taxon>Spermatophyta</taxon>
        <taxon>Magnoliopsida</taxon>
        <taxon>eudicotyledons</taxon>
        <taxon>Gunneridae</taxon>
        <taxon>Pentapetalae</taxon>
        <taxon>rosids</taxon>
        <taxon>malvids</taxon>
        <taxon>Malvales</taxon>
        <taxon>Malvaceae</taxon>
        <taxon>Malvoideae</taxon>
        <taxon>Hibiscus</taxon>
    </lineage>
</organism>
<keyword evidence="2" id="KW-1185">Reference proteome</keyword>
<proteinExistence type="predicted"/>
<evidence type="ECO:0000313" key="1">
    <source>
        <dbReference type="EMBL" id="KAK9012735.1"/>
    </source>
</evidence>
<gene>
    <name evidence="1" type="ORF">V6N11_040772</name>
</gene>
<name>A0ABR2RIF6_9ROSI</name>